<reference evidence="2" key="2">
    <citation type="journal article" date="2021" name="Genome Biol. Evol.">
        <title>Developing a high-quality reference genome for a parasitic bivalve with doubly uniparental inheritance (Bivalvia: Unionida).</title>
        <authorList>
            <person name="Smith C.H."/>
        </authorList>
    </citation>
    <scope>NUCLEOTIDE SEQUENCE</scope>
    <source>
        <strain evidence="2">CHS0354</strain>
        <tissue evidence="2">Mantle</tissue>
    </source>
</reference>
<protein>
    <submittedName>
        <fullName evidence="2">Uncharacterized protein</fullName>
    </submittedName>
</protein>
<feature type="region of interest" description="Disordered" evidence="1">
    <location>
        <begin position="201"/>
        <end position="235"/>
    </location>
</feature>
<dbReference type="AlphaFoldDB" id="A0AAE0SU12"/>
<feature type="compositionally biased region" description="Polar residues" evidence="1">
    <location>
        <begin position="37"/>
        <end position="53"/>
    </location>
</feature>
<feature type="region of interest" description="Disordered" evidence="1">
    <location>
        <begin position="1"/>
        <end position="53"/>
    </location>
</feature>
<proteinExistence type="predicted"/>
<name>A0AAE0SU12_9BIVA</name>
<sequence>MPLTKKAEAASKVSVKRARPSRSKVQESAKRPRKKAPSSTPTANNPQYGSSTEGAFMDQHLINVITQQVSDRLTTQMKREMNNKFDHLVEMLRSSTENSPQTGYPYVPFVPKENTAPASMVSYAIVENTSFLTGTAVDAGNVLQIIHASGALSKSHFVSSSVSPSALKYPKGAYFAYHNSGGHSFIRCPKQISHSLKELPRYSQQPQRPNNQLFRLQRAEQPGNTNPNNKKAVGK</sequence>
<gene>
    <name evidence="2" type="ORF">CHS0354_001005</name>
</gene>
<keyword evidence="3" id="KW-1185">Reference proteome</keyword>
<evidence type="ECO:0000256" key="1">
    <source>
        <dbReference type="SAM" id="MobiDB-lite"/>
    </source>
</evidence>
<dbReference type="EMBL" id="JAEAOA010000107">
    <property type="protein sequence ID" value="KAK3598130.1"/>
    <property type="molecule type" value="Genomic_DNA"/>
</dbReference>
<organism evidence="2 3">
    <name type="scientific">Potamilus streckersoni</name>
    <dbReference type="NCBI Taxonomy" id="2493646"/>
    <lineage>
        <taxon>Eukaryota</taxon>
        <taxon>Metazoa</taxon>
        <taxon>Spiralia</taxon>
        <taxon>Lophotrochozoa</taxon>
        <taxon>Mollusca</taxon>
        <taxon>Bivalvia</taxon>
        <taxon>Autobranchia</taxon>
        <taxon>Heteroconchia</taxon>
        <taxon>Palaeoheterodonta</taxon>
        <taxon>Unionida</taxon>
        <taxon>Unionoidea</taxon>
        <taxon>Unionidae</taxon>
        <taxon>Ambleminae</taxon>
        <taxon>Lampsilini</taxon>
        <taxon>Potamilus</taxon>
    </lineage>
</organism>
<evidence type="ECO:0000313" key="3">
    <source>
        <dbReference type="Proteomes" id="UP001195483"/>
    </source>
</evidence>
<feature type="compositionally biased region" description="Polar residues" evidence="1">
    <location>
        <begin position="202"/>
        <end position="214"/>
    </location>
</feature>
<accession>A0AAE0SU12</accession>
<dbReference type="Proteomes" id="UP001195483">
    <property type="component" value="Unassembled WGS sequence"/>
</dbReference>
<evidence type="ECO:0000313" key="2">
    <source>
        <dbReference type="EMBL" id="KAK3598130.1"/>
    </source>
</evidence>
<comment type="caution">
    <text evidence="2">The sequence shown here is derived from an EMBL/GenBank/DDBJ whole genome shotgun (WGS) entry which is preliminary data.</text>
</comment>
<reference evidence="2" key="1">
    <citation type="journal article" date="2021" name="Genome Biol. Evol.">
        <title>A High-Quality Reference Genome for a Parasitic Bivalve with Doubly Uniparental Inheritance (Bivalvia: Unionida).</title>
        <authorList>
            <person name="Smith C.H."/>
        </authorList>
    </citation>
    <scope>NUCLEOTIDE SEQUENCE</scope>
    <source>
        <strain evidence="2">CHS0354</strain>
    </source>
</reference>
<reference evidence="2" key="3">
    <citation type="submission" date="2023-05" db="EMBL/GenBank/DDBJ databases">
        <authorList>
            <person name="Smith C.H."/>
        </authorList>
    </citation>
    <scope>NUCLEOTIDE SEQUENCE</scope>
    <source>
        <strain evidence="2">CHS0354</strain>
        <tissue evidence="2">Mantle</tissue>
    </source>
</reference>